<dbReference type="AlphaFoldDB" id="A0A6N8KSQ6"/>
<reference evidence="1 2" key="1">
    <citation type="submission" date="2019-12" db="EMBL/GenBank/DDBJ databases">
        <authorList>
            <person name="Dong K."/>
        </authorList>
    </citation>
    <scope>NUCLEOTIDE SEQUENCE [LARGE SCALE GENOMIC DNA]</scope>
    <source>
        <strain evidence="1 2">JCM 31225</strain>
    </source>
</reference>
<comment type="caution">
    <text evidence="1">The sequence shown here is derived from an EMBL/GenBank/DDBJ whole genome shotgun (WGS) entry which is preliminary data.</text>
</comment>
<sequence length="189" mass="21040">MKTFNILKTTLLALAVTVFSCSKDDNPIADSPGGSAFFLAKIDNQAFPNAEITLTTAKYVSSTKMLQIIGQPADQKVTIVLTLMPFGGKVTNAIHWKPGTYDFDPIQVTNLAYLASAEYNQWNGNGYDQWFTKWEYVKTGRIIIETNTGTHIKGTFSFDAVRKNNDGSFNNNSIKKITEGKFDLDIKTY</sequence>
<name>A0A6N8KSQ6_9SPHI</name>
<evidence type="ECO:0000313" key="2">
    <source>
        <dbReference type="Proteomes" id="UP000435036"/>
    </source>
</evidence>
<keyword evidence="2" id="KW-1185">Reference proteome</keyword>
<dbReference type="RefSeq" id="WP_160367112.1">
    <property type="nucleotide sequence ID" value="NZ_WSQA01000001.1"/>
</dbReference>
<organism evidence="1 2">
    <name type="scientific">Sphingobacterium humi</name>
    <dbReference type="NCBI Taxonomy" id="1796905"/>
    <lineage>
        <taxon>Bacteria</taxon>
        <taxon>Pseudomonadati</taxon>
        <taxon>Bacteroidota</taxon>
        <taxon>Sphingobacteriia</taxon>
        <taxon>Sphingobacteriales</taxon>
        <taxon>Sphingobacteriaceae</taxon>
        <taxon>Sphingobacterium</taxon>
    </lineage>
</organism>
<dbReference type="PROSITE" id="PS51257">
    <property type="entry name" value="PROKAR_LIPOPROTEIN"/>
    <property type="match status" value="1"/>
</dbReference>
<evidence type="ECO:0000313" key="1">
    <source>
        <dbReference type="EMBL" id="MVZ60455.1"/>
    </source>
</evidence>
<proteinExistence type="predicted"/>
<protein>
    <submittedName>
        <fullName evidence="1">Uncharacterized protein</fullName>
    </submittedName>
</protein>
<dbReference type="EMBL" id="WSQA01000001">
    <property type="protein sequence ID" value="MVZ60455.1"/>
    <property type="molecule type" value="Genomic_DNA"/>
</dbReference>
<accession>A0A6N8KSQ6</accession>
<dbReference type="OrthoDB" id="824283at2"/>
<dbReference type="Proteomes" id="UP000435036">
    <property type="component" value="Unassembled WGS sequence"/>
</dbReference>
<gene>
    <name evidence="1" type="ORF">GQF63_00320</name>
</gene>